<feature type="transmembrane region" description="Helical" evidence="1">
    <location>
        <begin position="7"/>
        <end position="28"/>
    </location>
</feature>
<dbReference type="EMBL" id="CP066059">
    <property type="protein sequence ID" value="QQC36229.1"/>
    <property type="molecule type" value="Genomic_DNA"/>
</dbReference>
<gene>
    <name evidence="2" type="ORF">I6H78_04375</name>
</gene>
<keyword evidence="1" id="KW-0812">Transmembrane</keyword>
<evidence type="ECO:0000313" key="2">
    <source>
        <dbReference type="EMBL" id="QQC36229.1"/>
    </source>
</evidence>
<name>A0A7T4IU99_STROR</name>
<protein>
    <submittedName>
        <fullName evidence="2">Uncharacterized protein</fullName>
    </submittedName>
</protein>
<dbReference type="RefSeq" id="WP_050235541.1">
    <property type="nucleotide sequence ID" value="NZ_CP066059.1"/>
</dbReference>
<dbReference type="AlphaFoldDB" id="A0A7T4IU99"/>
<proteinExistence type="predicted"/>
<feature type="transmembrane region" description="Helical" evidence="1">
    <location>
        <begin position="65"/>
        <end position="83"/>
    </location>
</feature>
<accession>A0A7T4IU99</accession>
<organism evidence="2 3">
    <name type="scientific">Streptococcus oralis</name>
    <dbReference type="NCBI Taxonomy" id="1303"/>
    <lineage>
        <taxon>Bacteria</taxon>
        <taxon>Bacillati</taxon>
        <taxon>Bacillota</taxon>
        <taxon>Bacilli</taxon>
        <taxon>Lactobacillales</taxon>
        <taxon>Streptococcaceae</taxon>
        <taxon>Streptococcus</taxon>
    </lineage>
</organism>
<evidence type="ECO:0000256" key="1">
    <source>
        <dbReference type="SAM" id="Phobius"/>
    </source>
</evidence>
<keyword evidence="1" id="KW-1133">Transmembrane helix</keyword>
<keyword evidence="1" id="KW-0472">Membrane</keyword>
<sequence>MKNYSKYFSVTVVTYLFLLVIETLVKLFSIGGESSQSVTTLLGISIDNHVTAHEISTTFGLTPQIVVTFAIYSIFVSAIIYTFKRGTK</sequence>
<dbReference type="Proteomes" id="UP000595948">
    <property type="component" value="Chromosome"/>
</dbReference>
<reference evidence="2 3" key="1">
    <citation type="submission" date="2020-12" db="EMBL/GenBank/DDBJ databases">
        <title>FDA dAtabase for Regulatory Grade micrObial Sequences (FDA-ARGOS): Supporting development and validation of Infectious Disease Dx tests.</title>
        <authorList>
            <person name="Sproer C."/>
            <person name="Gronow S."/>
            <person name="Severitt S."/>
            <person name="Schroder I."/>
            <person name="Tallon L."/>
            <person name="Sadzewicz L."/>
            <person name="Zhao X."/>
            <person name="Boylan J."/>
            <person name="Ott S."/>
            <person name="Bowen H."/>
            <person name="Vavikolanu K."/>
            <person name="Mehta A."/>
            <person name="Aluvathingal J."/>
            <person name="Nadendla S."/>
            <person name="Lowell S."/>
            <person name="Myers T."/>
            <person name="Yan Y."/>
            <person name="Sichtig H."/>
        </authorList>
    </citation>
    <scope>NUCLEOTIDE SEQUENCE [LARGE SCALE GENOMIC DNA]</scope>
    <source>
        <strain evidence="2 3">FDAARGOS_1021</strain>
    </source>
</reference>
<evidence type="ECO:0000313" key="3">
    <source>
        <dbReference type="Proteomes" id="UP000595948"/>
    </source>
</evidence>